<gene>
    <name evidence="2" type="ORF">DY000_02059631</name>
</gene>
<reference evidence="2 3" key="1">
    <citation type="journal article" date="2020" name="BMC Genomics">
        <title>Intraspecific diversification of the crop wild relative Brassica cretica Lam. using demographic model selection.</title>
        <authorList>
            <person name="Kioukis A."/>
            <person name="Michalopoulou V.A."/>
            <person name="Briers L."/>
            <person name="Pirintsos S."/>
            <person name="Studholme D.J."/>
            <person name="Pavlidis P."/>
            <person name="Sarris P.F."/>
        </authorList>
    </citation>
    <scope>NUCLEOTIDE SEQUENCE [LARGE SCALE GENOMIC DNA]</scope>
    <source>
        <strain evidence="3">cv. PFS-1207/04</strain>
    </source>
</reference>
<dbReference type="InterPro" id="IPR036291">
    <property type="entry name" value="NAD(P)-bd_dom_sf"/>
</dbReference>
<organism evidence="2 3">
    <name type="scientific">Brassica cretica</name>
    <name type="common">Mustard</name>
    <dbReference type="NCBI Taxonomy" id="69181"/>
    <lineage>
        <taxon>Eukaryota</taxon>
        <taxon>Viridiplantae</taxon>
        <taxon>Streptophyta</taxon>
        <taxon>Embryophyta</taxon>
        <taxon>Tracheophyta</taxon>
        <taxon>Spermatophyta</taxon>
        <taxon>Magnoliopsida</taxon>
        <taxon>eudicotyledons</taxon>
        <taxon>Gunneridae</taxon>
        <taxon>Pentapetalae</taxon>
        <taxon>rosids</taxon>
        <taxon>malvids</taxon>
        <taxon>Brassicales</taxon>
        <taxon>Brassicaceae</taxon>
        <taxon>Brassiceae</taxon>
        <taxon>Brassica</taxon>
    </lineage>
</organism>
<dbReference type="Pfam" id="PF01408">
    <property type="entry name" value="GFO_IDH_MocA"/>
    <property type="match status" value="1"/>
</dbReference>
<dbReference type="Gene3D" id="3.40.50.720">
    <property type="entry name" value="NAD(P)-binding Rossmann-like Domain"/>
    <property type="match status" value="1"/>
</dbReference>
<sequence>MLLDLEVDALYIPLPTSLHVEWAVRAAESGKHILLEKRVAMNVAEFDKIVAACEKNGVQIMDGTMWAHHPRTAKLKEFLFDSDRFGQLKNVSTPPRYYFAKRLIVRFNRGGGLAGDGRKVGFRRREDAGENVQLERKKSVKGKAADSLCPGISSMSGLWNWVIEIMVNLRESPLLVHLYEAEERRL</sequence>
<comment type="caution">
    <text evidence="2">The sequence shown here is derived from an EMBL/GenBank/DDBJ whole genome shotgun (WGS) entry which is preliminary data.</text>
</comment>
<dbReference type="Gene3D" id="3.30.360.10">
    <property type="entry name" value="Dihydrodipicolinate Reductase, domain 2"/>
    <property type="match status" value="1"/>
</dbReference>
<dbReference type="PANTHER" id="PTHR46368:SF12">
    <property type="entry name" value="GFO_IDH_MOCA-LIKE OXIDOREDUCTASE N-TERMINAL DOMAIN-CONTAINING PROTEIN"/>
    <property type="match status" value="1"/>
</dbReference>
<evidence type="ECO:0000313" key="3">
    <source>
        <dbReference type="Proteomes" id="UP000266723"/>
    </source>
</evidence>
<proteinExistence type="predicted"/>
<name>A0ABQ7AXP4_BRACR</name>
<feature type="domain" description="Gfo/Idh/MocA-like oxidoreductase N-terminal" evidence="1">
    <location>
        <begin position="4"/>
        <end position="61"/>
    </location>
</feature>
<evidence type="ECO:0000259" key="1">
    <source>
        <dbReference type="Pfam" id="PF01408"/>
    </source>
</evidence>
<dbReference type="Proteomes" id="UP000266723">
    <property type="component" value="Unassembled WGS sequence"/>
</dbReference>
<keyword evidence="3" id="KW-1185">Reference proteome</keyword>
<dbReference type="SUPFAM" id="SSF51735">
    <property type="entry name" value="NAD(P)-binding Rossmann-fold domains"/>
    <property type="match status" value="1"/>
</dbReference>
<dbReference type="PANTHER" id="PTHR46368">
    <property type="match status" value="1"/>
</dbReference>
<accession>A0ABQ7AXP4</accession>
<protein>
    <recommendedName>
        <fullName evidence="1">Gfo/Idh/MocA-like oxidoreductase N-terminal domain-containing protein</fullName>
    </recommendedName>
</protein>
<dbReference type="InterPro" id="IPR000683">
    <property type="entry name" value="Gfo/Idh/MocA-like_OxRdtase_N"/>
</dbReference>
<dbReference type="EMBL" id="QGKV02001556">
    <property type="protein sequence ID" value="KAF3518856.1"/>
    <property type="molecule type" value="Genomic_DNA"/>
</dbReference>
<evidence type="ECO:0000313" key="2">
    <source>
        <dbReference type="EMBL" id="KAF3518856.1"/>
    </source>
</evidence>